<keyword evidence="8" id="KW-0539">Nucleus</keyword>
<protein>
    <recommendedName>
        <fullName evidence="4">Protection of telomeres protein 1</fullName>
    </recommendedName>
</protein>
<dbReference type="InterPro" id="IPR028389">
    <property type="entry name" value="POT1"/>
</dbReference>
<evidence type="ECO:0000256" key="2">
    <source>
        <dbReference type="ARBA" id="ARBA00004574"/>
    </source>
</evidence>
<accession>A0ABQ9EDC6</accession>
<comment type="caution">
    <text evidence="11">The sequence shown here is derived from an EMBL/GenBank/DDBJ whole genome shotgun (WGS) entry which is preliminary data.</text>
</comment>
<feature type="region of interest" description="Disordered" evidence="9">
    <location>
        <begin position="711"/>
        <end position="801"/>
    </location>
</feature>
<evidence type="ECO:0000256" key="9">
    <source>
        <dbReference type="SAM" id="MobiDB-lite"/>
    </source>
</evidence>
<feature type="compositionally biased region" description="Basic and acidic residues" evidence="9">
    <location>
        <begin position="760"/>
        <end position="771"/>
    </location>
</feature>
<dbReference type="Pfam" id="PF02765">
    <property type="entry name" value="POT1"/>
    <property type="match status" value="1"/>
</dbReference>
<evidence type="ECO:0000256" key="5">
    <source>
        <dbReference type="ARBA" id="ARBA00022454"/>
    </source>
</evidence>
<comment type="similarity">
    <text evidence="3">Belongs to the telombin family.</text>
</comment>
<gene>
    <name evidence="11" type="ORF">KUTeg_020442</name>
</gene>
<feature type="region of interest" description="Disordered" evidence="9">
    <location>
        <begin position="179"/>
        <end position="244"/>
    </location>
</feature>
<reference evidence="11 12" key="1">
    <citation type="submission" date="2022-12" db="EMBL/GenBank/DDBJ databases">
        <title>Chromosome-level genome of Tegillarca granosa.</title>
        <authorList>
            <person name="Kim J."/>
        </authorList>
    </citation>
    <scope>NUCLEOTIDE SEQUENCE [LARGE SCALE GENOMIC DNA]</scope>
    <source>
        <strain evidence="11">Teg-2019</strain>
        <tissue evidence="11">Adductor muscle</tissue>
    </source>
</reference>
<dbReference type="PANTHER" id="PTHR14513:SF0">
    <property type="entry name" value="PROTECTION OF TELOMERES PROTEIN 1"/>
    <property type="match status" value="1"/>
</dbReference>
<evidence type="ECO:0000256" key="7">
    <source>
        <dbReference type="ARBA" id="ARBA00023125"/>
    </source>
</evidence>
<dbReference type="InterPro" id="IPR032042">
    <property type="entry name" value="POT1PC"/>
</dbReference>
<name>A0ABQ9EDC6_TEGGR</name>
<proteinExistence type="inferred from homology"/>
<dbReference type="CDD" id="cd04497">
    <property type="entry name" value="hPOT1_OB1_like"/>
    <property type="match status" value="1"/>
</dbReference>
<dbReference type="PANTHER" id="PTHR14513">
    <property type="entry name" value="PROTECTION OF TELOMERES 1"/>
    <property type="match status" value="1"/>
</dbReference>
<keyword evidence="5" id="KW-0158">Chromosome</keyword>
<feature type="compositionally biased region" description="Polar residues" evidence="9">
    <location>
        <begin position="211"/>
        <end position="221"/>
    </location>
</feature>
<evidence type="ECO:0000313" key="12">
    <source>
        <dbReference type="Proteomes" id="UP001217089"/>
    </source>
</evidence>
<dbReference type="Proteomes" id="UP001217089">
    <property type="component" value="Unassembled WGS sequence"/>
</dbReference>
<dbReference type="EMBL" id="JARBDR010000918">
    <property type="protein sequence ID" value="KAJ8301455.1"/>
    <property type="molecule type" value="Genomic_DNA"/>
</dbReference>
<dbReference type="SMART" id="SM00976">
    <property type="entry name" value="Telo_bind"/>
    <property type="match status" value="1"/>
</dbReference>
<evidence type="ECO:0000259" key="10">
    <source>
        <dbReference type="SMART" id="SM00976"/>
    </source>
</evidence>
<feature type="domain" description="Telomeric single stranded DNA binding POT1/Cdc13" evidence="10">
    <location>
        <begin position="384"/>
        <end position="518"/>
    </location>
</feature>
<dbReference type="InterPro" id="IPR011564">
    <property type="entry name" value="Telomer_end-bd_POT1/Cdc13"/>
</dbReference>
<evidence type="ECO:0000256" key="4">
    <source>
        <dbReference type="ARBA" id="ARBA00015253"/>
    </source>
</evidence>
<keyword evidence="12" id="KW-1185">Reference proteome</keyword>
<organism evidence="11 12">
    <name type="scientific">Tegillarca granosa</name>
    <name type="common">Malaysian cockle</name>
    <name type="synonym">Anadara granosa</name>
    <dbReference type="NCBI Taxonomy" id="220873"/>
    <lineage>
        <taxon>Eukaryota</taxon>
        <taxon>Metazoa</taxon>
        <taxon>Spiralia</taxon>
        <taxon>Lophotrochozoa</taxon>
        <taxon>Mollusca</taxon>
        <taxon>Bivalvia</taxon>
        <taxon>Autobranchia</taxon>
        <taxon>Pteriomorphia</taxon>
        <taxon>Arcoida</taxon>
        <taxon>Arcoidea</taxon>
        <taxon>Arcidae</taxon>
        <taxon>Tegillarca</taxon>
    </lineage>
</organism>
<feature type="compositionally biased region" description="Basic and acidic residues" evidence="9">
    <location>
        <begin position="192"/>
        <end position="210"/>
    </location>
</feature>
<comment type="subcellular location">
    <subcellularLocation>
        <location evidence="2">Chromosome</location>
        <location evidence="2">Telomere</location>
    </subcellularLocation>
    <subcellularLocation>
        <location evidence="1">Nucleus</location>
    </subcellularLocation>
</comment>
<dbReference type="InterPro" id="IPR012340">
    <property type="entry name" value="NA-bd_OB-fold"/>
</dbReference>
<keyword evidence="7" id="KW-0238">DNA-binding</keyword>
<evidence type="ECO:0000256" key="1">
    <source>
        <dbReference type="ARBA" id="ARBA00004123"/>
    </source>
</evidence>
<evidence type="ECO:0000256" key="3">
    <source>
        <dbReference type="ARBA" id="ARBA00008442"/>
    </source>
</evidence>
<dbReference type="Pfam" id="PF16686">
    <property type="entry name" value="POT1PC"/>
    <property type="match status" value="1"/>
</dbReference>
<evidence type="ECO:0000256" key="8">
    <source>
        <dbReference type="ARBA" id="ARBA00023242"/>
    </source>
</evidence>
<dbReference type="SUPFAM" id="SSF50249">
    <property type="entry name" value="Nucleic acid-binding proteins"/>
    <property type="match status" value="2"/>
</dbReference>
<keyword evidence="6" id="KW-0779">Telomere</keyword>
<feature type="compositionally biased region" description="Polar residues" evidence="9">
    <location>
        <begin position="331"/>
        <end position="357"/>
    </location>
</feature>
<evidence type="ECO:0000256" key="6">
    <source>
        <dbReference type="ARBA" id="ARBA00022895"/>
    </source>
</evidence>
<feature type="compositionally biased region" description="Polar residues" evidence="9">
    <location>
        <begin position="234"/>
        <end position="244"/>
    </location>
</feature>
<feature type="region of interest" description="Disordered" evidence="9">
    <location>
        <begin position="331"/>
        <end position="370"/>
    </location>
</feature>
<sequence length="1028" mass="116926">MHQDMALVILRSTEDIKSKVSKKYKECQIKDISTDSVLTEHYVKGKITKKSALQKTKRFTYMKLTLQDCKSHLVENPILILYNGEAHGFILNMFNSLHRTHLYEARNNFKSKVSNILFWKVTQKSWEINTTLLILNGFLVENNTRIQDGSHGYQLVVDPEISEPKLWYLPSDIAESEQFKGRQLRSASQKETTPDKGKQQKTEKLLDKEQLGSTGNNQTSLLKGKEQKTRKTSNNKQPLTFKQVSQENKQKFLISIQQKRLWLIAPTPPKSPPFKNPNVVNKKVTSLATVTVSAEIHQQSSSRTALANQDGLQRNKVQTLVSYWNDTSSNPIASTSTAGMDTASRGQSSSKQNETSTQQKQNPKQVPNKVWTTKKNVVTQKYNYKLLESVQPNTVVDIYGVVKFCKPPYKTRGRDYCMIVSLVDPSLCGEDKKLKCLLFNREMNKLPQVKVGDIIRFHRLKITSFNGECQGQSSPGLSWIVFSGKQGDTLDPLSSGSLNYTLTDDDKKKVKELRDWLGSKEELREGDQGCCIEDLVPGLYFDLSCQYNINVQPVITKCGNDSVFCKVISTCILEEGVCLLLRVWDGTKTIYPVRGFEEEIEKCVVNSDPGLLQKASNCMYDVALYDDHVTRYRNVKPGQFIKLCNLHAAKFVNVEKREDLAALPTVELVIHRGTSFGRGVVFLVDDWPDVRILKERFDKLAQNLGRTTSNNTQEQIDIDEFSPISSTTEREKTVSSNGLEIDTESSENSEVRKRPRTRQSQKDTESEEVVKNKRICLSGDVENVPGTSSGKPRTRSDDLNMSCDQPELDMTCDSLTQDSTSRCLLQTATVILNHPFTKRSKLQDILRHEVPYKFRVLAHVDDYFPKAEDVSSFIKLYCSSCHYLQNANFPLETKDSSVTENKLKLSCVRKGVKYYYCPKCEEHQEDYDESMADSTTPQLEYIYMMRLLLNDGSGWLIANLWKQEAVTFFKDIEAVEAFKNKKLFQEVKDCLLQICPEGDEAKPWIECCIKSYSSEEGTGFHIFDTAVA</sequence>
<feature type="compositionally biased region" description="Low complexity" evidence="9">
    <location>
        <begin position="358"/>
        <end position="370"/>
    </location>
</feature>
<dbReference type="Gene3D" id="2.40.50.140">
    <property type="entry name" value="Nucleic acid-binding proteins"/>
    <property type="match status" value="2"/>
</dbReference>
<evidence type="ECO:0000313" key="11">
    <source>
        <dbReference type="EMBL" id="KAJ8301455.1"/>
    </source>
</evidence>